<evidence type="ECO:0000313" key="3">
    <source>
        <dbReference type="EMBL" id="KAJ8774318.1"/>
    </source>
</evidence>
<dbReference type="PANTHER" id="PTHR34059">
    <property type="entry name" value="EXPRESSED PROTEIN"/>
    <property type="match status" value="1"/>
</dbReference>
<accession>A0AAV8U906</accession>
<feature type="transmembrane region" description="Helical" evidence="2">
    <location>
        <begin position="21"/>
        <end position="41"/>
    </location>
</feature>
<dbReference type="SUPFAM" id="SSF101447">
    <property type="entry name" value="Formin homology 2 domain (FH2 domain)"/>
    <property type="match status" value="1"/>
</dbReference>
<protein>
    <submittedName>
        <fullName evidence="3">Uncharacterized protein</fullName>
    </submittedName>
</protein>
<feature type="compositionally biased region" description="Pro residues" evidence="1">
    <location>
        <begin position="317"/>
        <end position="329"/>
    </location>
</feature>
<keyword evidence="2" id="KW-0812">Transmembrane</keyword>
<feature type="region of interest" description="Disordered" evidence="1">
    <location>
        <begin position="188"/>
        <end position="208"/>
    </location>
</feature>
<evidence type="ECO:0000313" key="4">
    <source>
        <dbReference type="Proteomes" id="UP001159364"/>
    </source>
</evidence>
<gene>
    <name evidence="3" type="ORF">K2173_011190</name>
</gene>
<keyword evidence="2" id="KW-0472">Membrane</keyword>
<feature type="compositionally biased region" description="Basic and acidic residues" evidence="1">
    <location>
        <begin position="403"/>
        <end position="422"/>
    </location>
</feature>
<feature type="compositionally biased region" description="Low complexity" evidence="1">
    <location>
        <begin position="193"/>
        <end position="202"/>
    </location>
</feature>
<feature type="region of interest" description="Disordered" evidence="1">
    <location>
        <begin position="389"/>
        <end position="432"/>
    </location>
</feature>
<dbReference type="InterPro" id="IPR008480">
    <property type="entry name" value="DUF761_pln"/>
</dbReference>
<keyword evidence="2" id="KW-1133">Transmembrane helix</keyword>
<dbReference type="AlphaFoldDB" id="A0AAV8U906"/>
<dbReference type="Pfam" id="PF05553">
    <property type="entry name" value="DUF761"/>
    <property type="match status" value="1"/>
</dbReference>
<dbReference type="EMBL" id="JAIWQS010000001">
    <property type="protein sequence ID" value="KAJ8774318.1"/>
    <property type="molecule type" value="Genomic_DNA"/>
</dbReference>
<sequence length="588" mass="66101">MADASYYTKDQQRNRAKPSKFYTHFLYKALIVSIFLVILPLFPSQAPDFINQTLKTRGWEFLHLLFVGIAVSYGLFSRRNEETEKENNNTNLHSSKFDSAQSYVSTFLQVSSVFDDESDSPPRSDGNKVQTWNSQYCRNEPVVVVTEEHPVVDEDRGNLTSSRIAEKPLLLPVRSLKTRVIDENVNERRKDSVGVSGSLSRSGSKRFTSKELAEKLKDNVVLPSPIPWRSRSGRMEMKESDNPLNSIYSSEESEFNRSSRAQVSRSPATNSTTSSPKLSSSSSLSSPKKLSPATSFSVEAQGKNAEDFVRKKYIYRSPPPPPPPPPPPLSHVIRSSSSMKPTSVAVGDHDFKRSLSSETKDLNRRPTISLTQSVRTTRSNETLVGQWQDRGFNNGITGKAKKMSKEVEPGSDRSPLKTEKPSHGRVPYMPQPSFRKFADEENQEIVESLVMESYEDSETEPEVEEDVIAGNSLVSGAAARTRNEEEAVSGGAGDVGPDVDKKADEFIAKFREQIRLQRIESIKDRVHKLVRRIQSNNTFPSKNLDFCLQTLVSVLLGHTEIRRAKFHVKCQSSWGDVYFFLVLVVFPY</sequence>
<comment type="caution">
    <text evidence="3">The sequence shown here is derived from an EMBL/GenBank/DDBJ whole genome shotgun (WGS) entry which is preliminary data.</text>
</comment>
<feature type="compositionally biased region" description="Low complexity" evidence="1">
    <location>
        <begin position="271"/>
        <end position="295"/>
    </location>
</feature>
<organism evidence="3 4">
    <name type="scientific">Erythroxylum novogranatense</name>
    <dbReference type="NCBI Taxonomy" id="1862640"/>
    <lineage>
        <taxon>Eukaryota</taxon>
        <taxon>Viridiplantae</taxon>
        <taxon>Streptophyta</taxon>
        <taxon>Embryophyta</taxon>
        <taxon>Tracheophyta</taxon>
        <taxon>Spermatophyta</taxon>
        <taxon>Magnoliopsida</taxon>
        <taxon>eudicotyledons</taxon>
        <taxon>Gunneridae</taxon>
        <taxon>Pentapetalae</taxon>
        <taxon>rosids</taxon>
        <taxon>fabids</taxon>
        <taxon>Malpighiales</taxon>
        <taxon>Erythroxylaceae</taxon>
        <taxon>Erythroxylum</taxon>
    </lineage>
</organism>
<proteinExistence type="predicted"/>
<evidence type="ECO:0000256" key="1">
    <source>
        <dbReference type="SAM" id="MobiDB-lite"/>
    </source>
</evidence>
<name>A0AAV8U906_9ROSI</name>
<keyword evidence="4" id="KW-1185">Reference proteome</keyword>
<feature type="compositionally biased region" description="Polar residues" evidence="1">
    <location>
        <begin position="256"/>
        <end position="270"/>
    </location>
</feature>
<evidence type="ECO:0000256" key="2">
    <source>
        <dbReference type="SAM" id="Phobius"/>
    </source>
</evidence>
<reference evidence="3 4" key="1">
    <citation type="submission" date="2021-09" db="EMBL/GenBank/DDBJ databases">
        <title>Genomic insights and catalytic innovation underlie evolution of tropane alkaloids biosynthesis.</title>
        <authorList>
            <person name="Wang Y.-J."/>
            <person name="Tian T."/>
            <person name="Huang J.-P."/>
            <person name="Huang S.-X."/>
        </authorList>
    </citation>
    <scope>NUCLEOTIDE SEQUENCE [LARGE SCALE GENOMIC DNA]</scope>
    <source>
        <strain evidence="3">KIB-2018</strain>
        <tissue evidence="3">Leaf</tissue>
    </source>
</reference>
<feature type="region of interest" description="Disordered" evidence="1">
    <location>
        <begin position="223"/>
        <end position="351"/>
    </location>
</feature>
<dbReference type="PANTHER" id="PTHR34059:SF1">
    <property type="entry name" value="EXPRESSED PROTEIN"/>
    <property type="match status" value="1"/>
</dbReference>
<dbReference type="Proteomes" id="UP001159364">
    <property type="component" value="Linkage Group LG01"/>
</dbReference>